<feature type="domain" description="LysM" evidence="2">
    <location>
        <begin position="172"/>
        <end position="216"/>
    </location>
</feature>
<keyword evidence="1" id="KW-0732">Signal</keyword>
<dbReference type="PANTHER" id="PTHR33734">
    <property type="entry name" value="LYSM DOMAIN-CONTAINING GPI-ANCHORED PROTEIN 2"/>
    <property type="match status" value="1"/>
</dbReference>
<organism evidence="3 4">
    <name type="scientific">Elsinoe batatas</name>
    <dbReference type="NCBI Taxonomy" id="2601811"/>
    <lineage>
        <taxon>Eukaryota</taxon>
        <taxon>Fungi</taxon>
        <taxon>Dikarya</taxon>
        <taxon>Ascomycota</taxon>
        <taxon>Pezizomycotina</taxon>
        <taxon>Dothideomycetes</taxon>
        <taxon>Dothideomycetidae</taxon>
        <taxon>Myriangiales</taxon>
        <taxon>Elsinoaceae</taxon>
        <taxon>Elsinoe</taxon>
    </lineage>
</organism>
<reference evidence="3" key="1">
    <citation type="submission" date="2021-07" db="EMBL/GenBank/DDBJ databases">
        <title>Elsinoe batatas strain:CRI-CJ2 Genome sequencing and assembly.</title>
        <authorList>
            <person name="Huang L."/>
        </authorList>
    </citation>
    <scope>NUCLEOTIDE SEQUENCE</scope>
    <source>
        <strain evidence="3">CRI-CJ2</strain>
    </source>
</reference>
<evidence type="ECO:0000259" key="2">
    <source>
        <dbReference type="PROSITE" id="PS51782"/>
    </source>
</evidence>
<dbReference type="Pfam" id="PF01476">
    <property type="entry name" value="LysM"/>
    <property type="match status" value="2"/>
</dbReference>
<sequence length="229" mass="24213">MQFITLAATTVALISSAAAVNVPLVYGGLQKRQEACNGTALDTRVQQTTVKQGDTLTSISIAFNRGICDIAKANNITNPNLIILGQTLIIPAQVCIPDNTTCHPPPPTPKVRSTCVLGGPNFYFAKENDSFDDIASSLNLTTEVLQAANVDSPVAAGFLNVPVCPESICTIGPYTIKSGDLFFDLATRFQTTFGQIIALNPTVTPNAIAVGTVIVAPRMCRNGTLFIDL</sequence>
<dbReference type="AlphaFoldDB" id="A0A8K0L9V4"/>
<comment type="caution">
    <text evidence="3">The sequence shown here is derived from an EMBL/GenBank/DDBJ whole genome shotgun (WGS) entry which is preliminary data.</text>
</comment>
<feature type="signal peptide" evidence="1">
    <location>
        <begin position="1"/>
        <end position="19"/>
    </location>
</feature>
<evidence type="ECO:0000313" key="3">
    <source>
        <dbReference type="EMBL" id="KAG8631164.1"/>
    </source>
</evidence>
<feature type="chain" id="PRO_5035476990" description="LysM domain-containing protein" evidence="1">
    <location>
        <begin position="20"/>
        <end position="229"/>
    </location>
</feature>
<dbReference type="CDD" id="cd00118">
    <property type="entry name" value="LysM"/>
    <property type="match status" value="2"/>
</dbReference>
<accession>A0A8K0L9V4</accession>
<dbReference type="SUPFAM" id="SSF54106">
    <property type="entry name" value="LysM domain"/>
    <property type="match status" value="2"/>
</dbReference>
<dbReference type="Proteomes" id="UP000809789">
    <property type="component" value="Unassembled WGS sequence"/>
</dbReference>
<keyword evidence="4" id="KW-1185">Reference proteome</keyword>
<dbReference type="InterPro" id="IPR018392">
    <property type="entry name" value="LysM"/>
</dbReference>
<name>A0A8K0L9V4_9PEZI</name>
<evidence type="ECO:0000313" key="4">
    <source>
        <dbReference type="Proteomes" id="UP000809789"/>
    </source>
</evidence>
<proteinExistence type="predicted"/>
<dbReference type="Gene3D" id="3.10.350.10">
    <property type="entry name" value="LysM domain"/>
    <property type="match status" value="2"/>
</dbReference>
<feature type="domain" description="LysM" evidence="2">
    <location>
        <begin position="46"/>
        <end position="90"/>
    </location>
</feature>
<dbReference type="SMART" id="SM00257">
    <property type="entry name" value="LysM"/>
    <property type="match status" value="3"/>
</dbReference>
<evidence type="ECO:0000256" key="1">
    <source>
        <dbReference type="SAM" id="SignalP"/>
    </source>
</evidence>
<dbReference type="PROSITE" id="PS51782">
    <property type="entry name" value="LYSM"/>
    <property type="match status" value="2"/>
</dbReference>
<dbReference type="InterPro" id="IPR036779">
    <property type="entry name" value="LysM_dom_sf"/>
</dbReference>
<dbReference type="PANTHER" id="PTHR33734:SF22">
    <property type="entry name" value="MEMBRANE-BOUND LYTIC MUREIN TRANSGLYCOSYLASE D"/>
    <property type="match status" value="1"/>
</dbReference>
<protein>
    <recommendedName>
        <fullName evidence="2">LysM domain-containing protein</fullName>
    </recommendedName>
</protein>
<dbReference type="OrthoDB" id="2107166at2759"/>
<gene>
    <name evidence="3" type="ORF">KVT40_000304</name>
</gene>
<dbReference type="EMBL" id="JAESVG020000001">
    <property type="protein sequence ID" value="KAG8631164.1"/>
    <property type="molecule type" value="Genomic_DNA"/>
</dbReference>